<dbReference type="SUPFAM" id="SSF53474">
    <property type="entry name" value="alpha/beta-Hydrolases"/>
    <property type="match status" value="1"/>
</dbReference>
<sequence>MKNFLKLIKMFLILALIFLCFFIFVYRGKIKLYMSIGKKYINMQRNIPSDISIDDSNSMNTANLKDIIYKNTNNVPLTLDIYKSKKQLSKGSPVILYVHGGSWAYGNKEIPSALSPILDTFREEGFTIISIEYELMKPGVNFDKLVCDVKDSIRWIYKNKDTYNFNTKEIGILGISAGAHLSLLASYTDDGKFTDDKTLEAYPSKVKYIIDFLGPTDLNTLDFSKANWDINNILKSIPNIKEVASKYSPINYINKEIPKTLMVYSKNDTLVPYKNAIDLYNKCKEKKASAKLVTLQNSSHDFSNFKKEDILLLSKEVLRFIVENSSI</sequence>
<name>A0A923E8N8_CLOTT</name>
<dbReference type="Gene3D" id="3.40.50.1820">
    <property type="entry name" value="alpha/beta hydrolase"/>
    <property type="match status" value="1"/>
</dbReference>
<evidence type="ECO:0000256" key="1">
    <source>
        <dbReference type="ARBA" id="ARBA00022801"/>
    </source>
</evidence>
<feature type="domain" description="BD-FAE-like" evidence="2">
    <location>
        <begin position="79"/>
        <end position="282"/>
    </location>
</feature>
<comment type="caution">
    <text evidence="3">The sequence shown here is derived from an EMBL/GenBank/DDBJ whole genome shotgun (WGS) entry which is preliminary data.</text>
</comment>
<gene>
    <name evidence="3" type="ORF">HGG79_01545</name>
</gene>
<dbReference type="PANTHER" id="PTHR48081:SF13">
    <property type="entry name" value="ALPHA_BETA HYDROLASE"/>
    <property type="match status" value="1"/>
</dbReference>
<evidence type="ECO:0000259" key="2">
    <source>
        <dbReference type="Pfam" id="PF20434"/>
    </source>
</evidence>
<reference evidence="3 4" key="1">
    <citation type="submission" date="2020-04" db="EMBL/GenBank/DDBJ databases">
        <title>Genomic insights into acetone-butanol-ethanol (ABE) fermentation by sequencing solventogenic clostridia strains.</title>
        <authorList>
            <person name="Brown S."/>
        </authorList>
    </citation>
    <scope>NUCLEOTIDE SEQUENCE [LARGE SCALE GENOMIC DNA]</scope>
    <source>
        <strain evidence="3 4">DJ011</strain>
    </source>
</reference>
<dbReference type="RefSeq" id="WP_035145921.1">
    <property type="nucleotide sequence ID" value="NZ_JAAZWO010000002.1"/>
</dbReference>
<dbReference type="EMBL" id="JAAZWO010000002">
    <property type="protein sequence ID" value="MBC2396464.1"/>
    <property type="molecule type" value="Genomic_DNA"/>
</dbReference>
<dbReference type="AlphaFoldDB" id="A0A923E8N8"/>
<keyword evidence="4" id="KW-1185">Reference proteome</keyword>
<dbReference type="PANTHER" id="PTHR48081">
    <property type="entry name" value="AB HYDROLASE SUPERFAMILY PROTEIN C4A8.06C"/>
    <property type="match status" value="1"/>
</dbReference>
<dbReference type="Pfam" id="PF20434">
    <property type="entry name" value="BD-FAE"/>
    <property type="match status" value="1"/>
</dbReference>
<accession>A0A923E8N8</accession>
<proteinExistence type="predicted"/>
<dbReference type="InterPro" id="IPR029058">
    <property type="entry name" value="AB_hydrolase_fold"/>
</dbReference>
<dbReference type="GO" id="GO:0016787">
    <property type="term" value="F:hydrolase activity"/>
    <property type="evidence" value="ECO:0007669"/>
    <property type="project" value="UniProtKB-KW"/>
</dbReference>
<dbReference type="InterPro" id="IPR050300">
    <property type="entry name" value="GDXG_lipolytic_enzyme"/>
</dbReference>
<evidence type="ECO:0000313" key="3">
    <source>
        <dbReference type="EMBL" id="MBC2396464.1"/>
    </source>
</evidence>
<protein>
    <submittedName>
        <fullName evidence="3">Alpha/beta hydrolase</fullName>
    </submittedName>
</protein>
<dbReference type="InterPro" id="IPR049492">
    <property type="entry name" value="BD-FAE-like_dom"/>
</dbReference>
<dbReference type="Proteomes" id="UP000563151">
    <property type="component" value="Unassembled WGS sequence"/>
</dbReference>
<evidence type="ECO:0000313" key="4">
    <source>
        <dbReference type="Proteomes" id="UP000563151"/>
    </source>
</evidence>
<organism evidence="3 4">
    <name type="scientific">Clostridium tetanomorphum</name>
    <dbReference type="NCBI Taxonomy" id="1553"/>
    <lineage>
        <taxon>Bacteria</taxon>
        <taxon>Bacillati</taxon>
        <taxon>Bacillota</taxon>
        <taxon>Clostridia</taxon>
        <taxon>Eubacteriales</taxon>
        <taxon>Clostridiaceae</taxon>
        <taxon>Clostridium</taxon>
    </lineage>
</organism>
<keyword evidence="1 3" id="KW-0378">Hydrolase</keyword>